<dbReference type="Gene3D" id="1.20.890.10">
    <property type="entry name" value="cAMP-dependent protein kinase regulatory subunit, dimerization-anchoring domain"/>
    <property type="match status" value="1"/>
</dbReference>
<organism evidence="1 2">
    <name type="scientific">Littorina saxatilis</name>
    <dbReference type="NCBI Taxonomy" id="31220"/>
    <lineage>
        <taxon>Eukaryota</taxon>
        <taxon>Metazoa</taxon>
        <taxon>Spiralia</taxon>
        <taxon>Lophotrochozoa</taxon>
        <taxon>Mollusca</taxon>
        <taxon>Gastropoda</taxon>
        <taxon>Caenogastropoda</taxon>
        <taxon>Littorinimorpha</taxon>
        <taxon>Littorinoidea</taxon>
        <taxon>Littorinidae</taxon>
        <taxon>Littorina</taxon>
    </lineage>
</organism>
<evidence type="ECO:0000313" key="1">
    <source>
        <dbReference type="EMBL" id="KAK7091892.1"/>
    </source>
</evidence>
<keyword evidence="2" id="KW-1185">Reference proteome</keyword>
<dbReference type="Proteomes" id="UP001374579">
    <property type="component" value="Unassembled WGS sequence"/>
</dbReference>
<evidence type="ECO:0000313" key="2">
    <source>
        <dbReference type="Proteomes" id="UP001374579"/>
    </source>
</evidence>
<sequence>MAEKAPQKSSSFSKNSNSTLKLKVPKGFFNVMEIFVKEILKTKPGDIFDYGARFFEHLLQIRTNTGHDPAIHGQKSDEEFYHLTQNRGAGKKQRFGIRSKMKY</sequence>
<gene>
    <name evidence="1" type="ORF">V1264_009513</name>
</gene>
<proteinExistence type="predicted"/>
<name>A0AAN9G216_9CAEN</name>
<accession>A0AAN9G216</accession>
<reference evidence="1 2" key="1">
    <citation type="submission" date="2024-02" db="EMBL/GenBank/DDBJ databases">
        <title>Chromosome-scale genome assembly of the rough periwinkle Littorina saxatilis.</title>
        <authorList>
            <person name="De Jode A."/>
            <person name="Faria R."/>
            <person name="Formenti G."/>
            <person name="Sims Y."/>
            <person name="Smith T.P."/>
            <person name="Tracey A."/>
            <person name="Wood J.M.D."/>
            <person name="Zagrodzka Z.B."/>
            <person name="Johannesson K."/>
            <person name="Butlin R.K."/>
            <person name="Leder E.H."/>
        </authorList>
    </citation>
    <scope>NUCLEOTIDE SEQUENCE [LARGE SCALE GENOMIC DNA]</scope>
    <source>
        <strain evidence="1">Snail1</strain>
        <tissue evidence="1">Muscle</tissue>
    </source>
</reference>
<evidence type="ECO:0008006" key="3">
    <source>
        <dbReference type="Google" id="ProtNLM"/>
    </source>
</evidence>
<comment type="caution">
    <text evidence="1">The sequence shown here is derived from an EMBL/GenBank/DDBJ whole genome shotgun (WGS) entry which is preliminary data.</text>
</comment>
<protein>
    <recommendedName>
        <fullName evidence="3">RIIa domain-containing protein</fullName>
    </recommendedName>
</protein>
<dbReference type="SUPFAM" id="SSF47391">
    <property type="entry name" value="Dimerization-anchoring domain of cAMP-dependent PK regulatory subunit"/>
    <property type="match status" value="1"/>
</dbReference>
<dbReference type="EMBL" id="JBAMIC010000022">
    <property type="protein sequence ID" value="KAK7091892.1"/>
    <property type="molecule type" value="Genomic_DNA"/>
</dbReference>
<dbReference type="AlphaFoldDB" id="A0AAN9G216"/>